<gene>
    <name evidence="1" type="ORF">TICRE_03290</name>
</gene>
<dbReference type="AlphaFoldDB" id="A0A1U7M8I0"/>
<proteinExistence type="predicted"/>
<reference evidence="1 2" key="1">
    <citation type="submission" date="2016-02" db="EMBL/GenBank/DDBJ databases">
        <title>Genome sequence of Tissierella creatinophila DSM 6911.</title>
        <authorList>
            <person name="Poehlein A."/>
            <person name="Daniel R."/>
        </authorList>
    </citation>
    <scope>NUCLEOTIDE SEQUENCE [LARGE SCALE GENOMIC DNA]</scope>
    <source>
        <strain evidence="1 2">DSM 6911</strain>
    </source>
</reference>
<accession>A0A1U7M8I0</accession>
<dbReference type="Proteomes" id="UP000186112">
    <property type="component" value="Unassembled WGS sequence"/>
</dbReference>
<comment type="caution">
    <text evidence="1">The sequence shown here is derived from an EMBL/GenBank/DDBJ whole genome shotgun (WGS) entry which is preliminary data.</text>
</comment>
<evidence type="ECO:0000313" key="1">
    <source>
        <dbReference type="EMBL" id="OLS03633.1"/>
    </source>
</evidence>
<dbReference type="RefSeq" id="WP_075724462.1">
    <property type="nucleotide sequence ID" value="NZ_LTDM01000004.1"/>
</dbReference>
<keyword evidence="2" id="KW-1185">Reference proteome</keyword>
<dbReference type="EMBL" id="LTDM01000004">
    <property type="protein sequence ID" value="OLS03633.1"/>
    <property type="molecule type" value="Genomic_DNA"/>
</dbReference>
<name>A0A1U7M8I0_TISCR</name>
<dbReference type="OrthoDB" id="362018at2"/>
<evidence type="ECO:0000313" key="2">
    <source>
        <dbReference type="Proteomes" id="UP000186112"/>
    </source>
</evidence>
<sequence>MVKTITVNLDVVEMMLFYWQSIRDRQKVSDAFMIEVAEKEDMKYLYNDNFKEESVRKVLSAISNREKVNHPTKEESRFWSHNMWMLEDLDNMNNMVRPIKVLNLDYLKEDLESNFEKLEVVFIPGHLEEYYIDGNKLIINFFNIMVDSMDETKVNLAGKPIEKYVEEKLKELR</sequence>
<protein>
    <submittedName>
        <fullName evidence="1">Uncharacterized protein</fullName>
    </submittedName>
</protein>
<organism evidence="1 2">
    <name type="scientific">Tissierella creatinophila DSM 6911</name>
    <dbReference type="NCBI Taxonomy" id="1123403"/>
    <lineage>
        <taxon>Bacteria</taxon>
        <taxon>Bacillati</taxon>
        <taxon>Bacillota</taxon>
        <taxon>Tissierellia</taxon>
        <taxon>Tissierellales</taxon>
        <taxon>Tissierellaceae</taxon>
        <taxon>Tissierella</taxon>
    </lineage>
</organism>